<feature type="region of interest" description="Disordered" evidence="2">
    <location>
        <begin position="331"/>
        <end position="385"/>
    </location>
</feature>
<dbReference type="GO" id="GO:0004623">
    <property type="term" value="F:phospholipase A2 activity"/>
    <property type="evidence" value="ECO:0007669"/>
    <property type="project" value="InterPro"/>
</dbReference>
<dbReference type="GeneID" id="110988097"/>
<sequence length="495" mass="55478">MELTAFLLLLAAACLVGVMPTVTEAQKIVSLPSVAGYGAVEREQVQGRFPRREELLQALDFLEEYERGKANDWNTDHDDSGALYAGDAEADAFDLGGNAIYPEGLDLDFGQETEMYPDYGPAEDNNVDISPWLANLLLQGSPEDQEIYAAEVEQAEDLSEDLEDLLEALLVAEAEVEAAEEIDEAVAEETADIVEEEMEEMAVQNILDDIWAQEVLQEDAERELKWLLVEEEDRLEREQDQEKAEDGEDPFKFEYFSSDEEGLASDYGSDYSLSNSEEDFVGESLDEAEKEELREEAAEILRLQDQEKEEEELRARRILETLVGSLAEEAIQEEMEEEDAVEEDDEEEEEEGDTTSSLSVLDAGMVDGEPDEEEEEGVEQEDGDDECSSLQYFVDDCNIVNNYGDLGADGYKELFAGACNRHQLCYACGEYYDVGSKLCDELYKAEMLARCEADGTACKQRAKYFWLVARNNRIPAFESSPVCADPCVLSFLVEV</sequence>
<keyword evidence="3" id="KW-0732">Signal</keyword>
<feature type="compositionally biased region" description="Acidic residues" evidence="2">
    <location>
        <begin position="368"/>
        <end position="385"/>
    </location>
</feature>
<gene>
    <name evidence="5" type="primary">LOC110988097</name>
</gene>
<dbReference type="Gene3D" id="1.20.90.10">
    <property type="entry name" value="Phospholipase A2 domain"/>
    <property type="match status" value="1"/>
</dbReference>
<evidence type="ECO:0000256" key="3">
    <source>
        <dbReference type="SAM" id="SignalP"/>
    </source>
</evidence>
<keyword evidence="4" id="KW-1185">Reference proteome</keyword>
<dbReference type="PANTHER" id="PTHR37687">
    <property type="entry name" value="AGAP006772-PA"/>
    <property type="match status" value="1"/>
</dbReference>
<dbReference type="GO" id="GO:0050482">
    <property type="term" value="P:arachidonate secretion"/>
    <property type="evidence" value="ECO:0007669"/>
    <property type="project" value="InterPro"/>
</dbReference>
<reference evidence="5" key="1">
    <citation type="submission" date="2025-08" db="UniProtKB">
        <authorList>
            <consortium name="RefSeq"/>
        </authorList>
    </citation>
    <scope>IDENTIFICATION</scope>
</reference>
<proteinExistence type="predicted"/>
<organism evidence="4 5">
    <name type="scientific">Acanthaster planci</name>
    <name type="common">Crown-of-thorns starfish</name>
    <dbReference type="NCBI Taxonomy" id="133434"/>
    <lineage>
        <taxon>Eukaryota</taxon>
        <taxon>Metazoa</taxon>
        <taxon>Echinodermata</taxon>
        <taxon>Eleutherozoa</taxon>
        <taxon>Asterozoa</taxon>
        <taxon>Asteroidea</taxon>
        <taxon>Valvatacea</taxon>
        <taxon>Valvatida</taxon>
        <taxon>Acanthasteridae</taxon>
        <taxon>Acanthaster</taxon>
    </lineage>
</organism>
<dbReference type="AlphaFoldDB" id="A0A8B7ZNM9"/>
<feature type="compositionally biased region" description="Acidic residues" evidence="2">
    <location>
        <begin position="331"/>
        <end position="353"/>
    </location>
</feature>
<dbReference type="OrthoDB" id="10043382at2759"/>
<dbReference type="GO" id="GO:0006644">
    <property type="term" value="P:phospholipid metabolic process"/>
    <property type="evidence" value="ECO:0007669"/>
    <property type="project" value="InterPro"/>
</dbReference>
<dbReference type="Proteomes" id="UP000694845">
    <property type="component" value="Unplaced"/>
</dbReference>
<dbReference type="InterPro" id="IPR036444">
    <property type="entry name" value="PLipase_A2_dom_sf"/>
</dbReference>
<dbReference type="PANTHER" id="PTHR37687:SF1">
    <property type="entry name" value="AGAP006772-PA"/>
    <property type="match status" value="1"/>
</dbReference>
<protein>
    <submittedName>
        <fullName evidence="5">Uncharacterized protein LOC110988097 isoform X2</fullName>
    </submittedName>
</protein>
<feature type="coiled-coil region" evidence="1">
    <location>
        <begin position="145"/>
        <end position="248"/>
    </location>
</feature>
<evidence type="ECO:0000313" key="4">
    <source>
        <dbReference type="Proteomes" id="UP000694845"/>
    </source>
</evidence>
<feature type="chain" id="PRO_5034527367" evidence="3">
    <location>
        <begin position="26"/>
        <end position="495"/>
    </location>
</feature>
<dbReference type="InterPro" id="IPR038875">
    <property type="entry name" value="PLA2_conodipine-like"/>
</dbReference>
<feature type="signal peptide" evidence="3">
    <location>
        <begin position="1"/>
        <end position="25"/>
    </location>
</feature>
<keyword evidence="1" id="KW-0175">Coiled coil</keyword>
<accession>A0A8B7ZNM9</accession>
<name>A0A8B7ZNM9_ACAPL</name>
<evidence type="ECO:0000256" key="1">
    <source>
        <dbReference type="SAM" id="Coils"/>
    </source>
</evidence>
<dbReference type="RefSeq" id="XP_022107034.1">
    <property type="nucleotide sequence ID" value="XM_022251342.1"/>
</dbReference>
<evidence type="ECO:0000256" key="2">
    <source>
        <dbReference type="SAM" id="MobiDB-lite"/>
    </source>
</evidence>
<evidence type="ECO:0000313" key="5">
    <source>
        <dbReference type="RefSeq" id="XP_022107034.1"/>
    </source>
</evidence>